<comment type="caution">
    <text evidence="11">The sequence shown here is derived from an EMBL/GenBank/DDBJ whole genome shotgun (WGS) entry which is preliminary data.</text>
</comment>
<dbReference type="CDD" id="cd02248">
    <property type="entry name" value="Peptidase_C1A"/>
    <property type="match status" value="1"/>
</dbReference>
<reference evidence="11 12" key="1">
    <citation type="journal article" date="2017" name="Nat. Commun.">
        <title>Genome assembly with in vitro proximity ligation data and whole-genome triplication in lettuce.</title>
        <authorList>
            <person name="Reyes-Chin-Wo S."/>
            <person name="Wang Z."/>
            <person name="Yang X."/>
            <person name="Kozik A."/>
            <person name="Arikit S."/>
            <person name="Song C."/>
            <person name="Xia L."/>
            <person name="Froenicke L."/>
            <person name="Lavelle D.O."/>
            <person name="Truco M.J."/>
            <person name="Xia R."/>
            <person name="Zhu S."/>
            <person name="Xu C."/>
            <person name="Xu H."/>
            <person name="Xu X."/>
            <person name="Cox K."/>
            <person name="Korf I."/>
            <person name="Meyers B.C."/>
            <person name="Michelmore R.W."/>
        </authorList>
    </citation>
    <scope>NUCLEOTIDE SEQUENCE [LARGE SCALE GENOMIC DNA]</scope>
    <source>
        <strain evidence="12">cv. Salinas</strain>
        <tissue evidence="11">Seedlings</tissue>
    </source>
</reference>
<dbReference type="SMART" id="SM00645">
    <property type="entry name" value="Pept_C1"/>
    <property type="match status" value="1"/>
</dbReference>
<dbReference type="InterPro" id="IPR000668">
    <property type="entry name" value="Peptidase_C1A_C"/>
</dbReference>
<keyword evidence="8" id="KW-0325">Glycoprotein</keyword>
<evidence type="ECO:0000256" key="7">
    <source>
        <dbReference type="ARBA" id="ARBA00023157"/>
    </source>
</evidence>
<dbReference type="EMBL" id="NBSK02000005">
    <property type="protein sequence ID" value="KAJ0206125.1"/>
    <property type="molecule type" value="Genomic_DNA"/>
</dbReference>
<evidence type="ECO:0000256" key="2">
    <source>
        <dbReference type="ARBA" id="ARBA00022670"/>
    </source>
</evidence>
<comment type="similarity">
    <text evidence="1">Belongs to the peptidase C1 family.</text>
</comment>
<keyword evidence="6" id="KW-0865">Zymogen</keyword>
<dbReference type="InterPro" id="IPR025661">
    <property type="entry name" value="Pept_asp_AS"/>
</dbReference>
<proteinExistence type="inferred from homology"/>
<keyword evidence="7" id="KW-1015">Disulfide bond</keyword>
<dbReference type="PROSITE" id="PS00139">
    <property type="entry name" value="THIOL_PROTEASE_CYS"/>
    <property type="match status" value="1"/>
</dbReference>
<evidence type="ECO:0000256" key="8">
    <source>
        <dbReference type="ARBA" id="ARBA00023180"/>
    </source>
</evidence>
<gene>
    <name evidence="11" type="ORF">LSAT_V11C500238260</name>
</gene>
<dbReference type="InterPro" id="IPR000169">
    <property type="entry name" value="Pept_cys_AS"/>
</dbReference>
<dbReference type="AlphaFoldDB" id="A0A9R1X9Q0"/>
<dbReference type="GO" id="GO:0051603">
    <property type="term" value="P:proteolysis involved in protein catabolic process"/>
    <property type="evidence" value="ECO:0000318"/>
    <property type="project" value="GO_Central"/>
</dbReference>
<dbReference type="InterPro" id="IPR039417">
    <property type="entry name" value="Peptidase_C1A_papain-like"/>
</dbReference>
<dbReference type="GO" id="GO:0004197">
    <property type="term" value="F:cysteine-type endopeptidase activity"/>
    <property type="evidence" value="ECO:0000318"/>
    <property type="project" value="GO_Central"/>
</dbReference>
<name>A0A9R1X9Q0_LACSA</name>
<evidence type="ECO:0000313" key="11">
    <source>
        <dbReference type="EMBL" id="KAJ0206125.1"/>
    </source>
</evidence>
<dbReference type="PROSITE" id="PS00639">
    <property type="entry name" value="THIOL_PROTEASE_HIS"/>
    <property type="match status" value="1"/>
</dbReference>
<dbReference type="InterPro" id="IPR013128">
    <property type="entry name" value="Peptidase_C1A"/>
</dbReference>
<sequence>MKISVVIQRHVSRSQWRNAPLIIYNWMSKKPHQQNISSPLITMERLSLFFFLLLSASIAVAVAIDESTADPLIRQVVPEEETSADHLLNAEHHFTLFKSKFGKTYATADEHDYRLSVFKSNLRRAKRHQQLDPTAEHGVTKFSDLTPSEFRKTYLGLKNPLKYPADANKAPILPTTDLPEDFDWRDHGAVTAVKDQGSCGSCWSFSTTGALEGSHFLQTGELVSLSEQQLVDCDHECDPEEKNACNAGCNGGLMTSAYEYILKSGGIQKESDYPYTGRDGTCHFDKSKIAASVANFSVIGTDEDQIAANLVKHGPLSIGINAAWMQTYVGKVSCPYICSKKRLDHGVLLVGYGSAGYAPSRLKEKPYWIIKNSWGANWGEEGYYKICSGYNLCGMDTMVSAVVSTNT</sequence>
<dbReference type="GO" id="GO:0005764">
    <property type="term" value="C:lysosome"/>
    <property type="evidence" value="ECO:0000318"/>
    <property type="project" value="GO_Central"/>
</dbReference>
<dbReference type="InterPro" id="IPR038765">
    <property type="entry name" value="Papain-like_cys_pep_sf"/>
</dbReference>
<keyword evidence="4" id="KW-0378">Hydrolase</keyword>
<feature type="domain" description="Cathepsin propeptide inhibitor" evidence="10">
    <location>
        <begin position="94"/>
        <end position="150"/>
    </location>
</feature>
<keyword evidence="2" id="KW-0645">Protease</keyword>
<dbReference type="SUPFAM" id="SSF54001">
    <property type="entry name" value="Cysteine proteinases"/>
    <property type="match status" value="1"/>
</dbReference>
<dbReference type="FunFam" id="3.90.70.10:FF:000057">
    <property type="entry name" value="Cysteine protease RD19A"/>
    <property type="match status" value="1"/>
</dbReference>
<dbReference type="PROSITE" id="PS00640">
    <property type="entry name" value="THIOL_PROTEASE_ASN"/>
    <property type="match status" value="1"/>
</dbReference>
<evidence type="ECO:0000256" key="4">
    <source>
        <dbReference type="ARBA" id="ARBA00022801"/>
    </source>
</evidence>
<dbReference type="InterPro" id="IPR013201">
    <property type="entry name" value="Prot_inhib_I29"/>
</dbReference>
<keyword evidence="5" id="KW-0788">Thiol protease</keyword>
<dbReference type="SMART" id="SM00848">
    <property type="entry name" value="Inhibitor_I29"/>
    <property type="match status" value="1"/>
</dbReference>
<dbReference type="Gene3D" id="3.90.70.10">
    <property type="entry name" value="Cysteine proteinases"/>
    <property type="match status" value="1"/>
</dbReference>
<dbReference type="PRINTS" id="PR00705">
    <property type="entry name" value="PAPAIN"/>
</dbReference>
<dbReference type="Pfam" id="PF08246">
    <property type="entry name" value="Inhibitor_I29"/>
    <property type="match status" value="1"/>
</dbReference>
<protein>
    <submittedName>
        <fullName evidence="11">Uncharacterized protein</fullName>
    </submittedName>
</protein>
<dbReference type="InterPro" id="IPR025660">
    <property type="entry name" value="Pept_his_AS"/>
</dbReference>
<dbReference type="GO" id="GO:0005615">
    <property type="term" value="C:extracellular space"/>
    <property type="evidence" value="ECO:0000318"/>
    <property type="project" value="GO_Central"/>
</dbReference>
<evidence type="ECO:0000256" key="1">
    <source>
        <dbReference type="ARBA" id="ARBA00008455"/>
    </source>
</evidence>
<evidence type="ECO:0000259" key="9">
    <source>
        <dbReference type="SMART" id="SM00645"/>
    </source>
</evidence>
<keyword evidence="3" id="KW-0732">Signal</keyword>
<organism evidence="11 12">
    <name type="scientific">Lactuca sativa</name>
    <name type="common">Garden lettuce</name>
    <dbReference type="NCBI Taxonomy" id="4236"/>
    <lineage>
        <taxon>Eukaryota</taxon>
        <taxon>Viridiplantae</taxon>
        <taxon>Streptophyta</taxon>
        <taxon>Embryophyta</taxon>
        <taxon>Tracheophyta</taxon>
        <taxon>Spermatophyta</taxon>
        <taxon>Magnoliopsida</taxon>
        <taxon>eudicotyledons</taxon>
        <taxon>Gunneridae</taxon>
        <taxon>Pentapetalae</taxon>
        <taxon>asterids</taxon>
        <taxon>campanulids</taxon>
        <taxon>Asterales</taxon>
        <taxon>Asteraceae</taxon>
        <taxon>Cichorioideae</taxon>
        <taxon>Cichorieae</taxon>
        <taxon>Lactucinae</taxon>
        <taxon>Lactuca</taxon>
    </lineage>
</organism>
<keyword evidence="12" id="KW-1185">Reference proteome</keyword>
<evidence type="ECO:0000256" key="5">
    <source>
        <dbReference type="ARBA" id="ARBA00022807"/>
    </source>
</evidence>
<evidence type="ECO:0000313" key="12">
    <source>
        <dbReference type="Proteomes" id="UP000235145"/>
    </source>
</evidence>
<feature type="domain" description="Peptidase C1A papain C-terminal" evidence="9">
    <location>
        <begin position="178"/>
        <end position="403"/>
    </location>
</feature>
<dbReference type="Proteomes" id="UP000235145">
    <property type="component" value="Unassembled WGS sequence"/>
</dbReference>
<dbReference type="Pfam" id="PF00112">
    <property type="entry name" value="Peptidase_C1"/>
    <property type="match status" value="1"/>
</dbReference>
<evidence type="ECO:0000259" key="10">
    <source>
        <dbReference type="SMART" id="SM00848"/>
    </source>
</evidence>
<dbReference type="PANTHER" id="PTHR12411">
    <property type="entry name" value="CYSTEINE PROTEASE FAMILY C1-RELATED"/>
    <property type="match status" value="1"/>
</dbReference>
<accession>A0A9R1X9Q0</accession>
<evidence type="ECO:0000256" key="6">
    <source>
        <dbReference type="ARBA" id="ARBA00023145"/>
    </source>
</evidence>
<evidence type="ECO:0000256" key="3">
    <source>
        <dbReference type="ARBA" id="ARBA00022729"/>
    </source>
</evidence>